<evidence type="ECO:0000256" key="1">
    <source>
        <dbReference type="ARBA" id="ARBA00004236"/>
    </source>
</evidence>
<feature type="region of interest" description="Disordered" evidence="10">
    <location>
        <begin position="759"/>
        <end position="779"/>
    </location>
</feature>
<feature type="compositionally biased region" description="Low complexity" evidence="10">
    <location>
        <begin position="858"/>
        <end position="873"/>
    </location>
</feature>
<dbReference type="RefSeq" id="XP_070144129.1">
    <property type="nucleotide sequence ID" value="XM_070288028.1"/>
</dbReference>
<organism evidence="12 13">
    <name type="scientific">Drosophila kikkawai</name>
    <name type="common">Fruit fly</name>
    <dbReference type="NCBI Taxonomy" id="30033"/>
    <lineage>
        <taxon>Eukaryota</taxon>
        <taxon>Metazoa</taxon>
        <taxon>Ecdysozoa</taxon>
        <taxon>Arthropoda</taxon>
        <taxon>Hexapoda</taxon>
        <taxon>Insecta</taxon>
        <taxon>Pterygota</taxon>
        <taxon>Neoptera</taxon>
        <taxon>Endopterygota</taxon>
        <taxon>Diptera</taxon>
        <taxon>Brachycera</taxon>
        <taxon>Muscomorpha</taxon>
        <taxon>Ephydroidea</taxon>
        <taxon>Drosophilidae</taxon>
        <taxon>Drosophila</taxon>
        <taxon>Sophophora</taxon>
    </lineage>
</organism>
<keyword evidence="12" id="KW-1185">Reference proteome</keyword>
<feature type="compositionally biased region" description="Low complexity" evidence="10">
    <location>
        <begin position="218"/>
        <end position="236"/>
    </location>
</feature>
<dbReference type="Pfam" id="PF25328">
    <property type="entry name" value="PH_MADD"/>
    <property type="match status" value="1"/>
</dbReference>
<comment type="similarity">
    <text evidence="3">Belongs to the MADD family.</text>
</comment>
<name>A0ABM4GN43_DROKI</name>
<dbReference type="Proteomes" id="UP001652661">
    <property type="component" value="Chromosome X"/>
</dbReference>
<evidence type="ECO:0000256" key="4">
    <source>
        <dbReference type="ARBA" id="ARBA00017868"/>
    </source>
</evidence>
<feature type="compositionally biased region" description="Gly residues" evidence="10">
    <location>
        <begin position="123"/>
        <end position="154"/>
    </location>
</feature>
<dbReference type="InterPro" id="IPR039980">
    <property type="entry name" value="MADD"/>
</dbReference>
<evidence type="ECO:0000313" key="12">
    <source>
        <dbReference type="Proteomes" id="UP001652661"/>
    </source>
</evidence>
<evidence type="ECO:0000256" key="2">
    <source>
        <dbReference type="ARBA" id="ARBA00004496"/>
    </source>
</evidence>
<keyword evidence="5" id="KW-1003">Cell membrane</keyword>
<dbReference type="InterPro" id="IPR001194">
    <property type="entry name" value="cDENN_dom"/>
</dbReference>
<feature type="compositionally biased region" description="Basic and acidic residues" evidence="10">
    <location>
        <begin position="1898"/>
        <end position="1911"/>
    </location>
</feature>
<protein>
    <recommendedName>
        <fullName evidence="4">MAP kinase-activating death domain protein</fullName>
    </recommendedName>
</protein>
<feature type="region of interest" description="Disordered" evidence="10">
    <location>
        <begin position="1361"/>
        <end position="1433"/>
    </location>
</feature>
<feature type="compositionally biased region" description="Polar residues" evidence="10">
    <location>
        <begin position="2011"/>
        <end position="2021"/>
    </location>
</feature>
<dbReference type="Pfam" id="PF23629">
    <property type="entry name" value="Death_MADD"/>
    <property type="match status" value="1"/>
</dbReference>
<dbReference type="InterPro" id="IPR005113">
    <property type="entry name" value="uDENN_dom"/>
</dbReference>
<feature type="compositionally biased region" description="Basic and acidic residues" evidence="10">
    <location>
        <begin position="162"/>
        <end position="175"/>
    </location>
</feature>
<feature type="region of interest" description="Disordered" evidence="10">
    <location>
        <begin position="922"/>
        <end position="992"/>
    </location>
</feature>
<accession>A0ABM4GN43</accession>
<dbReference type="Pfam" id="PF03456">
    <property type="entry name" value="uDENN"/>
    <property type="match status" value="1"/>
</dbReference>
<evidence type="ECO:0000313" key="13">
    <source>
        <dbReference type="RefSeq" id="XP_070144129.1"/>
    </source>
</evidence>
<feature type="compositionally biased region" description="Low complexity" evidence="10">
    <location>
        <begin position="1879"/>
        <end position="1897"/>
    </location>
</feature>
<evidence type="ECO:0000256" key="3">
    <source>
        <dbReference type="ARBA" id="ARBA00005978"/>
    </source>
</evidence>
<dbReference type="SMART" id="SM00801">
    <property type="entry name" value="dDENN"/>
    <property type="match status" value="1"/>
</dbReference>
<feature type="compositionally biased region" description="Pro residues" evidence="10">
    <location>
        <begin position="2071"/>
        <end position="2081"/>
    </location>
</feature>
<feature type="compositionally biased region" description="Polar residues" evidence="10">
    <location>
        <begin position="1125"/>
        <end position="1134"/>
    </location>
</feature>
<dbReference type="PROSITE" id="PS50211">
    <property type="entry name" value="DENN"/>
    <property type="match status" value="1"/>
</dbReference>
<dbReference type="SMART" id="SM00799">
    <property type="entry name" value="DENN"/>
    <property type="match status" value="1"/>
</dbReference>
<evidence type="ECO:0000256" key="10">
    <source>
        <dbReference type="SAM" id="MobiDB-lite"/>
    </source>
</evidence>
<evidence type="ECO:0000256" key="6">
    <source>
        <dbReference type="ARBA" id="ARBA00022490"/>
    </source>
</evidence>
<dbReference type="InterPro" id="IPR057469">
    <property type="entry name" value="PH_MADD"/>
</dbReference>
<feature type="region of interest" description="Disordered" evidence="10">
    <location>
        <begin position="1171"/>
        <end position="1240"/>
    </location>
</feature>
<feature type="compositionally biased region" description="Pro residues" evidence="10">
    <location>
        <begin position="2023"/>
        <end position="2041"/>
    </location>
</feature>
<evidence type="ECO:0000259" key="11">
    <source>
        <dbReference type="PROSITE" id="PS50211"/>
    </source>
</evidence>
<dbReference type="Gene3D" id="3.30.450.200">
    <property type="match status" value="1"/>
</dbReference>
<dbReference type="GeneID" id="108071046"/>
<dbReference type="GO" id="GO:0016301">
    <property type="term" value="F:kinase activity"/>
    <property type="evidence" value="ECO:0007669"/>
    <property type="project" value="UniProtKB-KW"/>
</dbReference>
<keyword evidence="13" id="KW-0808">Transferase</keyword>
<keyword evidence="7" id="KW-0344">Guanine-nucleotide releasing factor</keyword>
<feature type="region of interest" description="Disordered" evidence="10">
    <location>
        <begin position="1879"/>
        <end position="1940"/>
    </location>
</feature>
<feature type="region of interest" description="Disordered" evidence="10">
    <location>
        <begin position="826"/>
        <end position="896"/>
    </location>
</feature>
<feature type="compositionally biased region" description="Low complexity" evidence="10">
    <location>
        <begin position="2092"/>
        <end position="2127"/>
    </location>
</feature>
<feature type="compositionally biased region" description="Basic and acidic residues" evidence="10">
    <location>
        <begin position="943"/>
        <end position="954"/>
    </location>
</feature>
<feature type="compositionally biased region" description="Basic and acidic residues" evidence="10">
    <location>
        <begin position="1224"/>
        <end position="1239"/>
    </location>
</feature>
<feature type="compositionally biased region" description="Polar residues" evidence="10">
    <location>
        <begin position="1380"/>
        <end position="1408"/>
    </location>
</feature>
<dbReference type="SMART" id="SM00800">
    <property type="entry name" value="uDENN"/>
    <property type="match status" value="1"/>
</dbReference>
<feature type="region of interest" description="Disordered" evidence="10">
    <location>
        <begin position="587"/>
        <end position="614"/>
    </location>
</feature>
<feature type="compositionally biased region" description="Polar residues" evidence="10">
    <location>
        <begin position="253"/>
        <end position="264"/>
    </location>
</feature>
<feature type="compositionally biased region" description="Low complexity" evidence="10">
    <location>
        <begin position="975"/>
        <end position="992"/>
    </location>
</feature>
<dbReference type="InterPro" id="IPR005112">
    <property type="entry name" value="dDENN_dom"/>
</dbReference>
<feature type="compositionally biased region" description="Low complexity" evidence="10">
    <location>
        <begin position="1361"/>
        <end position="1371"/>
    </location>
</feature>
<feature type="region of interest" description="Disordered" evidence="10">
    <location>
        <begin position="1484"/>
        <end position="1506"/>
    </location>
</feature>
<feature type="compositionally biased region" description="Basic and acidic residues" evidence="10">
    <location>
        <begin position="199"/>
        <end position="214"/>
    </location>
</feature>
<feature type="region of interest" description="Disordered" evidence="10">
    <location>
        <begin position="119"/>
        <end position="272"/>
    </location>
</feature>
<gene>
    <name evidence="13" type="primary">Rab3-GEF</name>
</gene>
<keyword evidence="8" id="KW-0053">Apoptosis</keyword>
<dbReference type="PANTHER" id="PTHR13008">
    <property type="entry name" value="MAP-KINASE ACTIVATING DEATH DOMAIN PROTEIN MADD /DENN/AEX-3 C.ELEGANS"/>
    <property type="match status" value="1"/>
</dbReference>
<keyword evidence="13" id="KW-0418">Kinase</keyword>
<comment type="subcellular location">
    <subcellularLocation>
        <location evidence="1">Cell membrane</location>
    </subcellularLocation>
    <subcellularLocation>
        <location evidence="2">Cytoplasm</location>
    </subcellularLocation>
</comment>
<feature type="compositionally biased region" description="Polar residues" evidence="10">
    <location>
        <begin position="176"/>
        <end position="197"/>
    </location>
</feature>
<feature type="compositionally biased region" description="Polar residues" evidence="10">
    <location>
        <begin position="588"/>
        <end position="614"/>
    </location>
</feature>
<dbReference type="InterPro" id="IPR043153">
    <property type="entry name" value="DENN_C"/>
</dbReference>
<dbReference type="InterPro" id="IPR037516">
    <property type="entry name" value="Tripartite_DENN"/>
</dbReference>
<sequence>MSDQQKASLCPRLVDYMAIVGAHTTPPMPKGLQGLKAPPVQVPDLLRRYPPSDHADFPLPLDMVYFCQPEGCTSVGPRRTGSAIRDMTSFVFALTDKDSGKTRYGICVNFYRPIERPSTVAAGAGGDRAGNGGPGGHGGAGGAGAGGGAGGGGRGGRRSSAFRRESWRKSMERSSDSAFSSYGLLTTSSDYRSNVAPSDSDRELTSRRDSDQQRLHSHQSQSHHSQQSQSQSQSHHPSAAAVPKLGLMAPSADSESGGSHSPSPRASRKRTKLRNQSLTSLCIISHHPFFTTFRECLFILKKLIDACNESSSPKRVGASQKVNRDNVWTVLTGHASEATPSIVLHDVREIETWILRLLSTPVPVPGSTRVEVEVLSPTVHEPLLFALPDHTRFSLVDFPLHLPLELLGVETCLKVWTLIMQENKVLFQSRDYNALSMSVMAFVTMLYPLEYMFPVIPLLPTCLSCAEQLLLAPTPFVIGVPASFLVYKKNFRLPDDIWVVDLDSTKLTPPTGGYEEIPPLPEPEGTILKNHLKQAMLLMDEAGLGALTSMTATNQAVSSQQLLPSVRDSLQEPPLLGVSQVRLPLQTPPHSAQASQRNSVSNQGALNSRQPSPMNSPALNPFVYGTDVDSVDVATRVAMVRFFNAQNTLANFAEHTRTLRLYPRPVVAFQINSFLRSRPRASVFLNQFARTQAVEFLAEWSLTPTNVAFLRVQTGVMDPMQVGDKPKWFAHALTPIRFSVWDDGSSLNGALRSLKQLECQPTDESGSDSEGADSSSSSYSSLSDFVSEMASSDLSPSLHDVFGSYNRPHVVPQTLSSNLDPALVYHPPSKLQYPEGTADAAAAIKAQEEEDDEDRADSPVSSSSSRSDLSSPSFNRDSEFDFQPKGQAGSVGAGGAGVSGPSFELATPLAMRLEATIKMASIEQEPDTVSSSSGKPMTKLQRHPSDSERHEKKIPPPLTPPVKQPSVSNILARTGSSGSSSSSPGRQSSQSSLFENFASHAKELVRETTRQSSQEGLLAHVDKHALDEDLDDKMRHTFEKFTLHAKKAAGEASKQALEVSKQAAGVSKNTLEDLTYVGKSTLGDLTKTAKEAATKKGIIKIEEHPGGGDPMAAVSMAPPKVPGSQLATQKQVQQSGGSGGGGGNNFFSSIGTDFNGLASSTSTMFSGMFGKKNQQKQAPVPHKPAASVGGSVKSKTGINFDPFPGRKGLVERTPLIKHSGPRQTQEELTRQQNQERSHSNAENQAFLKDVTNQVLAGEGVGWLKLNRFKKLMEDESYRTLVLSKLNKTLDKKIAPDDHIDDVCVTKPVWKGMLKCVQAIAGGLDVTFGNFGLGGMASVFQLMEVAHTHYWSKEIHEGSDMSSSLLSSHAASPMGSRENLRSPSSPNGSHSGLGSEWASPQESRKSSTAHPMPASGGAPPNRRLSSTDSQDGQSTTEMFKDMLSQKRSALKNMLTSFDSDAAGSTGALSVVSLGVVRLPSSCRSTVSDTEYENTTTSKDSKKSTGNLWSGKSTLSAGFRYTGGHLINTSSSPSPDSPRVYLFEGLLGKDRLNLWNQMQFWEDAFLDAVSQERDMIGMDQGPIEMMERYKSLSESERKRLEHDEDRLLSTMLYNLTAILVMLNVTKDEIRRKIRRLLGKSHIGLVYSQEVHNVVDQINNLNGNDIDLKPLGSRLLHRQSFTVHQGTDVNGPLRFMEVRDDGLVLRSVDGTIVERWWYERLVNMTYSPKTKLLCLWRRNGGQTQLHKYYTRKCKELYNCIKEAMERGGTPTNVPELGGEFPVQDMNTGEGGLLQVCLEGVGLLFSNSKFFVRLDHIRKCFTQKGGIFVLEEYNPKTRNLIQRKYQSSMSDQICYSVLCVFSYVAAGQDQKKNPVVITPQIQDIHAQQKQKHQQQQQQQQKEQQRDQQKEPRETPHPTQQQQQPAPVPSPAPAPARMSGKGQAGSISIRHTVPMQKPTITMSTVQPQARMPVHVTPAPASPTPVTAPAPAATSTSVSVSVPASGKLPQLPPRVPSQPSTESLASISSPPPKVRSGPPPGPPPAIPPRTGAIARSGSVPAARSFVRQASANSTPPQYTPQPPPPFVIPKRHSGLARASTLTAATTASSHLPSHPSHPSHASHAAGSHPQSQQRASHGSVAAVLQSMPEAEPGYGSGSGSLSGSSSGSGSASGSIASASPQAHRKH</sequence>
<dbReference type="PANTHER" id="PTHR13008:SF7">
    <property type="entry name" value="MAP KINASE-ACTIVATING DEATH DOMAIN PROTEIN"/>
    <property type="match status" value="1"/>
</dbReference>
<feature type="compositionally biased region" description="Low complexity" evidence="10">
    <location>
        <begin position="2155"/>
        <end position="2173"/>
    </location>
</feature>
<keyword evidence="9" id="KW-0472">Membrane</keyword>
<keyword evidence="6" id="KW-0963">Cytoplasm</keyword>
<feature type="region of interest" description="Disordered" evidence="10">
    <location>
        <begin position="1117"/>
        <end position="1144"/>
    </location>
</feature>
<proteinExistence type="inferred from homology"/>
<evidence type="ECO:0000256" key="5">
    <source>
        <dbReference type="ARBA" id="ARBA00022475"/>
    </source>
</evidence>
<reference evidence="13" key="1">
    <citation type="submission" date="2025-08" db="UniProtKB">
        <authorList>
            <consortium name="RefSeq"/>
        </authorList>
    </citation>
    <scope>IDENTIFICATION</scope>
    <source>
        <strain evidence="13">14028-0561.14</strain>
        <tissue evidence="13">Whole fly</tissue>
    </source>
</reference>
<evidence type="ECO:0000256" key="7">
    <source>
        <dbReference type="ARBA" id="ARBA00022658"/>
    </source>
</evidence>
<evidence type="ECO:0000256" key="9">
    <source>
        <dbReference type="ARBA" id="ARBA00023136"/>
    </source>
</evidence>
<dbReference type="Gene3D" id="3.40.50.11500">
    <property type="match status" value="1"/>
</dbReference>
<dbReference type="Pfam" id="PF02141">
    <property type="entry name" value="DENN"/>
    <property type="match status" value="1"/>
</dbReference>
<feature type="region of interest" description="Disordered" evidence="10">
    <location>
        <begin position="1991"/>
        <end position="2180"/>
    </location>
</feature>
<feature type="domain" description="UDENN" evidence="11">
    <location>
        <begin position="25"/>
        <end position="708"/>
    </location>
</feature>
<evidence type="ECO:0000256" key="8">
    <source>
        <dbReference type="ARBA" id="ARBA00022703"/>
    </source>
</evidence>
<dbReference type="InterPro" id="IPR056574">
    <property type="entry name" value="Death_MADD"/>
</dbReference>